<organism evidence="1 2">
    <name type="scientific">Nannocystis radixulma</name>
    <dbReference type="NCBI Taxonomy" id="2995305"/>
    <lineage>
        <taxon>Bacteria</taxon>
        <taxon>Pseudomonadati</taxon>
        <taxon>Myxococcota</taxon>
        <taxon>Polyangia</taxon>
        <taxon>Nannocystales</taxon>
        <taxon>Nannocystaceae</taxon>
        <taxon>Nannocystis</taxon>
    </lineage>
</organism>
<reference evidence="1 2" key="1">
    <citation type="submission" date="2022-11" db="EMBL/GenBank/DDBJ databases">
        <title>Minimal conservation of predation-associated metabolite biosynthetic gene clusters underscores biosynthetic potential of Myxococcota including descriptions for ten novel species: Archangium lansinium sp. nov., Myxococcus landrumus sp. nov., Nannocystis bai.</title>
        <authorList>
            <person name="Ahearne A."/>
            <person name="Stevens C."/>
            <person name="Dowd S."/>
        </authorList>
    </citation>
    <scope>NUCLEOTIDE SEQUENCE [LARGE SCALE GENOMIC DNA]</scope>
    <source>
        <strain evidence="1 2">NCELM</strain>
    </source>
</reference>
<dbReference type="RefSeq" id="WP_272010267.1">
    <property type="nucleotide sequence ID" value="NZ_JAQNDN010000027.1"/>
</dbReference>
<gene>
    <name evidence="1" type="ORF">POL58_46635</name>
</gene>
<proteinExistence type="predicted"/>
<comment type="caution">
    <text evidence="1">The sequence shown here is derived from an EMBL/GenBank/DDBJ whole genome shotgun (WGS) entry which is preliminary data.</text>
</comment>
<evidence type="ECO:0000313" key="1">
    <source>
        <dbReference type="EMBL" id="MDC0675309.1"/>
    </source>
</evidence>
<keyword evidence="2" id="KW-1185">Reference proteome</keyword>
<sequence>MTVRRAEDAGLSPVLALLFLVPGVNFALQGVAAHRRAAAGTV</sequence>
<accession>A0ABT5BMC0</accession>
<evidence type="ECO:0000313" key="2">
    <source>
        <dbReference type="Proteomes" id="UP001217838"/>
    </source>
</evidence>
<dbReference type="Proteomes" id="UP001217838">
    <property type="component" value="Unassembled WGS sequence"/>
</dbReference>
<name>A0ABT5BMC0_9BACT</name>
<dbReference type="EMBL" id="JAQNDN010000027">
    <property type="protein sequence ID" value="MDC0675309.1"/>
    <property type="molecule type" value="Genomic_DNA"/>
</dbReference>
<protein>
    <submittedName>
        <fullName evidence="1">Uncharacterized protein</fullName>
    </submittedName>
</protein>